<keyword evidence="1" id="KW-0812">Transmembrane</keyword>
<comment type="caution">
    <text evidence="2">The sequence shown here is derived from an EMBL/GenBank/DDBJ whole genome shotgun (WGS) entry which is preliminary data.</text>
</comment>
<proteinExistence type="predicted"/>
<keyword evidence="1" id="KW-0472">Membrane</keyword>
<feature type="transmembrane region" description="Helical" evidence="1">
    <location>
        <begin position="29"/>
        <end position="47"/>
    </location>
</feature>
<feature type="transmembrane region" description="Helical" evidence="1">
    <location>
        <begin position="54"/>
        <end position="72"/>
    </location>
</feature>
<dbReference type="RefSeq" id="WP_240100306.1">
    <property type="nucleotide sequence ID" value="NZ_JAJSON010000026.1"/>
</dbReference>
<evidence type="ECO:0000313" key="2">
    <source>
        <dbReference type="EMBL" id="MCG9972942.1"/>
    </source>
</evidence>
<keyword evidence="3" id="KW-1185">Reference proteome</keyword>
<feature type="transmembrane region" description="Helical" evidence="1">
    <location>
        <begin position="171"/>
        <end position="192"/>
    </location>
</feature>
<keyword evidence="1" id="KW-1133">Transmembrane helix</keyword>
<evidence type="ECO:0000256" key="1">
    <source>
        <dbReference type="SAM" id="Phobius"/>
    </source>
</evidence>
<feature type="transmembrane region" description="Helical" evidence="1">
    <location>
        <begin position="198"/>
        <end position="216"/>
    </location>
</feature>
<gene>
    <name evidence="2" type="ORF">LU635_14925</name>
</gene>
<dbReference type="AlphaFoldDB" id="A0A9X1UZ04"/>
<feature type="transmembrane region" description="Helical" evidence="1">
    <location>
        <begin position="5"/>
        <end position="23"/>
    </location>
</feature>
<feature type="transmembrane region" description="Helical" evidence="1">
    <location>
        <begin position="142"/>
        <end position="159"/>
    </location>
</feature>
<dbReference type="Proteomes" id="UP001139344">
    <property type="component" value="Unassembled WGS sequence"/>
</dbReference>
<reference evidence="2" key="1">
    <citation type="submission" date="2021-12" db="EMBL/GenBank/DDBJ databases">
        <title>Description of Gramella crocea sp. nov., a new bacterium isolated from activated sludge.</title>
        <authorList>
            <person name="Zhang X."/>
        </authorList>
    </citation>
    <scope>NUCLEOTIDE SEQUENCE</scope>
    <source>
        <strain evidence="2">YB25</strain>
    </source>
</reference>
<feature type="transmembrane region" description="Helical" evidence="1">
    <location>
        <begin position="108"/>
        <end position="130"/>
    </location>
</feature>
<evidence type="ECO:0008006" key="4">
    <source>
        <dbReference type="Google" id="ProtNLM"/>
    </source>
</evidence>
<name>A0A9X1UZ04_9FLAO</name>
<feature type="transmembrane region" description="Helical" evidence="1">
    <location>
        <begin position="78"/>
        <end position="96"/>
    </location>
</feature>
<accession>A0A9X1UZ04</accession>
<protein>
    <recommendedName>
        <fullName evidence="4">YhhN-like protein</fullName>
    </recommendedName>
</protein>
<organism evidence="2 3">
    <name type="scientific">Christiangramia crocea</name>
    <dbReference type="NCBI Taxonomy" id="2904124"/>
    <lineage>
        <taxon>Bacteria</taxon>
        <taxon>Pseudomonadati</taxon>
        <taxon>Bacteroidota</taxon>
        <taxon>Flavobacteriia</taxon>
        <taxon>Flavobacteriales</taxon>
        <taxon>Flavobacteriaceae</taxon>
        <taxon>Christiangramia</taxon>
    </lineage>
</organism>
<dbReference type="EMBL" id="JAJSON010000026">
    <property type="protein sequence ID" value="MCG9972942.1"/>
    <property type="molecule type" value="Genomic_DNA"/>
</dbReference>
<sequence>MLSSSLLSVVTPMLLVLNCYIIYEYDQDISRWARVLSTAVFFLILLWQNSRSKRFLSAFVLLLISDLLLFYYEFVLGNAAAFIARISAYVLLVLMISPELRQLRTNLFQKFIFVVVLGLNLAMLIMLVGMVPLKFKYPFLDMLFYAYGMSMISMVIAAISYSNRYSNRTSFFFTAATLCLVFSDITSFIAYYLEFSEFYFPDRIFYIMGIAGLVKFSSFSRSHKAVAELGSL</sequence>
<evidence type="ECO:0000313" key="3">
    <source>
        <dbReference type="Proteomes" id="UP001139344"/>
    </source>
</evidence>